<comment type="caution">
    <text evidence="1">The sequence shown here is derived from an EMBL/GenBank/DDBJ whole genome shotgun (WGS) entry which is preliminary data.</text>
</comment>
<dbReference type="AlphaFoldDB" id="A0A0F8XA31"/>
<evidence type="ECO:0000313" key="1">
    <source>
        <dbReference type="EMBL" id="KKK65663.1"/>
    </source>
</evidence>
<accession>A0A0F8XA31</accession>
<proteinExistence type="predicted"/>
<sequence>MSYISEHKPILETEHTKIWQVDSKGHEFTVGYWLVFAPWAHLAWQYHAISLTHLRGLANGKPPNIVLPGATHELLIFALDPKHDIDPYNLRTLEPISIAQQFISENDAKALSILEKCIQRIADGELSPDSDFRKVWHHILVDGCPAL</sequence>
<protein>
    <submittedName>
        <fullName evidence="1">Uncharacterized protein</fullName>
    </submittedName>
</protein>
<name>A0A0F8XA31_9ZZZZ</name>
<gene>
    <name evidence="1" type="ORF">LCGC14_2971880</name>
</gene>
<reference evidence="1" key="1">
    <citation type="journal article" date="2015" name="Nature">
        <title>Complex archaea that bridge the gap between prokaryotes and eukaryotes.</title>
        <authorList>
            <person name="Spang A."/>
            <person name="Saw J.H."/>
            <person name="Jorgensen S.L."/>
            <person name="Zaremba-Niedzwiedzka K."/>
            <person name="Martijn J."/>
            <person name="Lind A.E."/>
            <person name="van Eijk R."/>
            <person name="Schleper C."/>
            <person name="Guy L."/>
            <person name="Ettema T.J."/>
        </authorList>
    </citation>
    <scope>NUCLEOTIDE SEQUENCE</scope>
</reference>
<dbReference type="EMBL" id="LAZR01060438">
    <property type="protein sequence ID" value="KKK65663.1"/>
    <property type="molecule type" value="Genomic_DNA"/>
</dbReference>
<organism evidence="1">
    <name type="scientific">marine sediment metagenome</name>
    <dbReference type="NCBI Taxonomy" id="412755"/>
    <lineage>
        <taxon>unclassified sequences</taxon>
        <taxon>metagenomes</taxon>
        <taxon>ecological metagenomes</taxon>
    </lineage>
</organism>